<sequence>RVFKNENIEFYTYQVPSLRKLDFVVRDLPASTPVDVIKEALINEKIPVIEVEQIFTSRPTAKDIISSNPGPFKKRPCPLFKITLDHSVNKEKLTSLTHLIGLKIRVTDYMSTARAHEKLLQFPTQLREIAAAPIYLANVKKFPQTHPIAIYVKKNIRRTIRDEKYS</sequence>
<accession>A0A8K0KQV8</accession>
<proteinExistence type="predicted"/>
<comment type="caution">
    <text evidence="1">The sequence shown here is derived from an EMBL/GenBank/DDBJ whole genome shotgun (WGS) entry which is preliminary data.</text>
</comment>
<reference evidence="1" key="1">
    <citation type="submission" date="2013-04" db="EMBL/GenBank/DDBJ databases">
        <authorList>
            <person name="Qu J."/>
            <person name="Murali S.C."/>
            <person name="Bandaranaike D."/>
            <person name="Bellair M."/>
            <person name="Blankenburg K."/>
            <person name="Chao H."/>
            <person name="Dinh H."/>
            <person name="Doddapaneni H."/>
            <person name="Downs B."/>
            <person name="Dugan-Rocha S."/>
            <person name="Elkadiri S."/>
            <person name="Gnanaolivu R.D."/>
            <person name="Hernandez B."/>
            <person name="Javaid M."/>
            <person name="Jayaseelan J.C."/>
            <person name="Lee S."/>
            <person name="Li M."/>
            <person name="Ming W."/>
            <person name="Munidasa M."/>
            <person name="Muniz J."/>
            <person name="Nguyen L."/>
            <person name="Ongeri F."/>
            <person name="Osuji N."/>
            <person name="Pu L.-L."/>
            <person name="Puazo M."/>
            <person name="Qu C."/>
            <person name="Quiroz J."/>
            <person name="Raj R."/>
            <person name="Weissenberger G."/>
            <person name="Xin Y."/>
            <person name="Zou X."/>
            <person name="Han Y."/>
            <person name="Richards S."/>
            <person name="Worley K."/>
            <person name="Muzny D."/>
            <person name="Gibbs R."/>
        </authorList>
    </citation>
    <scope>NUCLEOTIDE SEQUENCE</scope>
    <source>
        <strain evidence="1">Sampled in the wild</strain>
    </source>
</reference>
<feature type="non-terminal residue" evidence="1">
    <location>
        <position position="166"/>
    </location>
</feature>
<organism evidence="1 2">
    <name type="scientific">Ladona fulva</name>
    <name type="common">Scarce chaser dragonfly</name>
    <name type="synonym">Libellula fulva</name>
    <dbReference type="NCBI Taxonomy" id="123851"/>
    <lineage>
        <taxon>Eukaryota</taxon>
        <taxon>Metazoa</taxon>
        <taxon>Ecdysozoa</taxon>
        <taxon>Arthropoda</taxon>
        <taxon>Hexapoda</taxon>
        <taxon>Insecta</taxon>
        <taxon>Pterygota</taxon>
        <taxon>Palaeoptera</taxon>
        <taxon>Odonata</taxon>
        <taxon>Epiprocta</taxon>
        <taxon>Anisoptera</taxon>
        <taxon>Libelluloidea</taxon>
        <taxon>Libellulidae</taxon>
        <taxon>Ladona</taxon>
    </lineage>
</organism>
<reference evidence="1" key="2">
    <citation type="submission" date="2017-10" db="EMBL/GenBank/DDBJ databases">
        <title>Ladona fulva Genome sequencing and assembly.</title>
        <authorList>
            <person name="Murali S."/>
            <person name="Richards S."/>
            <person name="Bandaranaike D."/>
            <person name="Bellair M."/>
            <person name="Blankenburg K."/>
            <person name="Chao H."/>
            <person name="Dinh H."/>
            <person name="Doddapaneni H."/>
            <person name="Dugan-Rocha S."/>
            <person name="Elkadiri S."/>
            <person name="Gnanaolivu R."/>
            <person name="Hernandez B."/>
            <person name="Skinner E."/>
            <person name="Javaid M."/>
            <person name="Lee S."/>
            <person name="Li M."/>
            <person name="Ming W."/>
            <person name="Munidasa M."/>
            <person name="Muniz J."/>
            <person name="Nguyen L."/>
            <person name="Hughes D."/>
            <person name="Osuji N."/>
            <person name="Pu L.-L."/>
            <person name="Puazo M."/>
            <person name="Qu C."/>
            <person name="Quiroz J."/>
            <person name="Raj R."/>
            <person name="Weissenberger G."/>
            <person name="Xin Y."/>
            <person name="Zou X."/>
            <person name="Han Y."/>
            <person name="Worley K."/>
            <person name="Muzny D."/>
            <person name="Gibbs R."/>
        </authorList>
    </citation>
    <scope>NUCLEOTIDE SEQUENCE</scope>
    <source>
        <strain evidence="1">Sampled in the wild</strain>
    </source>
</reference>
<protein>
    <submittedName>
        <fullName evidence="1">Uncharacterized protein</fullName>
    </submittedName>
</protein>
<evidence type="ECO:0000313" key="2">
    <source>
        <dbReference type="Proteomes" id="UP000792457"/>
    </source>
</evidence>
<dbReference type="Proteomes" id="UP000792457">
    <property type="component" value="Unassembled WGS sequence"/>
</dbReference>
<dbReference type="OrthoDB" id="8197297at2759"/>
<dbReference type="EMBL" id="KZ309302">
    <property type="protein sequence ID" value="KAG8238211.1"/>
    <property type="molecule type" value="Genomic_DNA"/>
</dbReference>
<evidence type="ECO:0000313" key="1">
    <source>
        <dbReference type="EMBL" id="KAG8238211.1"/>
    </source>
</evidence>
<keyword evidence="2" id="KW-1185">Reference proteome</keyword>
<dbReference type="AlphaFoldDB" id="A0A8K0KQV8"/>
<gene>
    <name evidence="1" type="ORF">J437_LFUL017518</name>
</gene>
<name>A0A8K0KQV8_LADFU</name>